<proteinExistence type="predicted"/>
<dbReference type="EMBL" id="JABTTQ020000011">
    <property type="protein sequence ID" value="KAK6146617.1"/>
    <property type="molecule type" value="Genomic_DNA"/>
</dbReference>
<feature type="compositionally biased region" description="Polar residues" evidence="5">
    <location>
        <begin position="525"/>
        <end position="536"/>
    </location>
</feature>
<keyword evidence="8" id="KW-1185">Reference proteome</keyword>
<gene>
    <name evidence="7" type="ORF">DH2020_020486</name>
</gene>
<reference evidence="7 8" key="1">
    <citation type="journal article" date="2021" name="Comput. Struct. Biotechnol. J.">
        <title>De novo genome assembly of the potent medicinal plant Rehmannia glutinosa using nanopore technology.</title>
        <authorList>
            <person name="Ma L."/>
            <person name="Dong C."/>
            <person name="Song C."/>
            <person name="Wang X."/>
            <person name="Zheng X."/>
            <person name="Niu Y."/>
            <person name="Chen S."/>
            <person name="Feng W."/>
        </authorList>
    </citation>
    <scope>NUCLEOTIDE SEQUENCE [LARGE SCALE GENOMIC DNA]</scope>
    <source>
        <strain evidence="7">DH-2019</strain>
    </source>
</reference>
<feature type="zinc finger region" description="C3H1-type" evidence="4">
    <location>
        <begin position="20"/>
        <end position="49"/>
    </location>
</feature>
<dbReference type="Pfam" id="PF15663">
    <property type="entry name" value="zf-CCCH_3"/>
    <property type="match status" value="1"/>
</dbReference>
<feature type="domain" description="C3H1-type" evidence="6">
    <location>
        <begin position="20"/>
        <end position="49"/>
    </location>
</feature>
<evidence type="ECO:0000256" key="5">
    <source>
        <dbReference type="SAM" id="MobiDB-lite"/>
    </source>
</evidence>
<evidence type="ECO:0000313" key="7">
    <source>
        <dbReference type="EMBL" id="KAK6146617.1"/>
    </source>
</evidence>
<dbReference type="Gene3D" id="4.10.1000.10">
    <property type="entry name" value="Zinc finger, CCCH-type"/>
    <property type="match status" value="1"/>
</dbReference>
<evidence type="ECO:0000256" key="1">
    <source>
        <dbReference type="ARBA" id="ARBA00022723"/>
    </source>
</evidence>
<feature type="compositionally biased region" description="Acidic residues" evidence="5">
    <location>
        <begin position="583"/>
        <end position="597"/>
    </location>
</feature>
<evidence type="ECO:0000313" key="8">
    <source>
        <dbReference type="Proteomes" id="UP001318860"/>
    </source>
</evidence>
<feature type="region of interest" description="Disordered" evidence="5">
    <location>
        <begin position="472"/>
        <end position="550"/>
    </location>
</feature>
<evidence type="ECO:0000256" key="3">
    <source>
        <dbReference type="ARBA" id="ARBA00022833"/>
    </source>
</evidence>
<dbReference type="InterPro" id="IPR041686">
    <property type="entry name" value="Znf-CCCH_3"/>
</dbReference>
<dbReference type="SMART" id="SM00356">
    <property type="entry name" value="ZnF_C3H1"/>
    <property type="match status" value="3"/>
</dbReference>
<feature type="zinc finger region" description="C3H1-type" evidence="4">
    <location>
        <begin position="111"/>
        <end position="138"/>
    </location>
</feature>
<keyword evidence="1 4" id="KW-0479">Metal-binding</keyword>
<feature type="region of interest" description="Disordered" evidence="5">
    <location>
        <begin position="576"/>
        <end position="648"/>
    </location>
</feature>
<dbReference type="Proteomes" id="UP001318860">
    <property type="component" value="Unassembled WGS sequence"/>
</dbReference>
<comment type="caution">
    <text evidence="7">The sequence shown here is derived from an EMBL/GenBank/DDBJ whole genome shotgun (WGS) entry which is preliminary data.</text>
</comment>
<feature type="compositionally biased region" description="Basic and acidic residues" evidence="5">
    <location>
        <begin position="237"/>
        <end position="253"/>
    </location>
</feature>
<dbReference type="Pfam" id="PF14608">
    <property type="entry name" value="zf-CCCH_2"/>
    <property type="match status" value="1"/>
</dbReference>
<keyword evidence="3 4" id="KW-0862">Zinc</keyword>
<feature type="compositionally biased region" description="Basic and acidic residues" evidence="5">
    <location>
        <begin position="539"/>
        <end position="548"/>
    </location>
</feature>
<organism evidence="7 8">
    <name type="scientific">Rehmannia glutinosa</name>
    <name type="common">Chinese foxglove</name>
    <dbReference type="NCBI Taxonomy" id="99300"/>
    <lineage>
        <taxon>Eukaryota</taxon>
        <taxon>Viridiplantae</taxon>
        <taxon>Streptophyta</taxon>
        <taxon>Embryophyta</taxon>
        <taxon>Tracheophyta</taxon>
        <taxon>Spermatophyta</taxon>
        <taxon>Magnoliopsida</taxon>
        <taxon>eudicotyledons</taxon>
        <taxon>Gunneridae</taxon>
        <taxon>Pentapetalae</taxon>
        <taxon>asterids</taxon>
        <taxon>lamiids</taxon>
        <taxon>Lamiales</taxon>
        <taxon>Orobanchaceae</taxon>
        <taxon>Rehmannieae</taxon>
        <taxon>Rehmannia</taxon>
    </lineage>
</organism>
<feature type="domain" description="C3H1-type" evidence="6">
    <location>
        <begin position="51"/>
        <end position="77"/>
    </location>
</feature>
<feature type="region of interest" description="Disordered" evidence="5">
    <location>
        <begin position="354"/>
        <end position="382"/>
    </location>
</feature>
<feature type="compositionally biased region" description="Acidic residues" evidence="5">
    <location>
        <begin position="606"/>
        <end position="638"/>
    </location>
</feature>
<feature type="compositionally biased region" description="Polar residues" evidence="5">
    <location>
        <begin position="479"/>
        <end position="490"/>
    </location>
</feature>
<protein>
    <recommendedName>
        <fullName evidence="6">C3H1-type domain-containing protein</fullName>
    </recommendedName>
</protein>
<feature type="domain" description="C3H1-type" evidence="6">
    <location>
        <begin position="111"/>
        <end position="138"/>
    </location>
</feature>
<sequence>MVGAAPQSQSQPPSAEEEALKRNTDCVYFLASPLTCKKGSECEYRHSDIARVNPRDCWFWLHGNCLNLKCAFRHPPLDGLLGTQTPTSTGPTAPISQAVTTPTPHVPNASTKQGVPCIFFQKGYCLKGDWCPFIHAPNSLNNKASPVPGIASPAEPATNKKTFSGLEKPVQEKKVLPVNLAKSVKEPVRAKSTFELESAPPRNESAINRRVSQTAGIAEFPGYRSSPPVSNDDEVRDSDYYPGEDRYGMSRENETRNEYDIGLSSDYNTIAAVDDERYQGPLGYDSHEHRKGQYGWEQHRASSERRSGGSYFERRPYARPDSVGQVEELDLRHRLAKHKKPNGLRSVISNEHARDTQVRDRSYKGLHREEQHISSRENSISSRLRGRISLPERSLSPNNRDRIRGTMDRGRLSPIRANMPSHHGRIRDQIRGRVEEDFNNVGKNYRGRLMRRDIVDDDSAGFAGPKSLAELKNRKNGEPSRQNVTDQQSLGKRKQVHEESGTDLSFEGPKPLEEILKRKRGETIGTRSGRNSSNNEGIVEDKIQEEGKNATSIETITPIGNNKEVYNSTSVQKIEAGEHKEEAEDGIFDEGLDQDPEAYEHRDEGSDYEQVGDEDLELYDGENGDNVEEYADEDDDDDFAKKMGVMYS</sequence>
<dbReference type="PANTHER" id="PTHR15725">
    <property type="entry name" value="ZN-FINGER, C-X8-C-X5-C-X3-H TYPE-CONTAINING"/>
    <property type="match status" value="1"/>
</dbReference>
<dbReference type="InterPro" id="IPR000571">
    <property type="entry name" value="Znf_CCCH"/>
</dbReference>
<feature type="region of interest" description="Disordered" evidence="5">
    <location>
        <begin position="218"/>
        <end position="253"/>
    </location>
</feature>
<evidence type="ECO:0000256" key="2">
    <source>
        <dbReference type="ARBA" id="ARBA00022771"/>
    </source>
</evidence>
<feature type="compositionally biased region" description="Basic and acidic residues" evidence="5">
    <location>
        <begin position="354"/>
        <end position="375"/>
    </location>
</feature>
<feature type="zinc finger region" description="C3H1-type" evidence="4">
    <location>
        <begin position="51"/>
        <end position="77"/>
    </location>
</feature>
<dbReference type="InterPro" id="IPR036855">
    <property type="entry name" value="Znf_CCCH_sf"/>
</dbReference>
<dbReference type="PROSITE" id="PS50103">
    <property type="entry name" value="ZF_C3H1"/>
    <property type="match status" value="3"/>
</dbReference>
<evidence type="ECO:0000259" key="6">
    <source>
        <dbReference type="PROSITE" id="PS50103"/>
    </source>
</evidence>
<dbReference type="SUPFAM" id="SSF90229">
    <property type="entry name" value="CCCH zinc finger"/>
    <property type="match status" value="1"/>
</dbReference>
<evidence type="ECO:0000256" key="4">
    <source>
        <dbReference type="PROSITE-ProRule" id="PRU00723"/>
    </source>
</evidence>
<accession>A0ABR0WGS6</accession>
<keyword evidence="2 4" id="KW-0863">Zinc-finger</keyword>
<name>A0ABR0WGS6_REHGL</name>
<dbReference type="PANTHER" id="PTHR15725:SF14">
    <property type="entry name" value="ZINC FINGER CCCH DOMAIN-CONTAINING PROTEIN 11A"/>
    <property type="match status" value="1"/>
</dbReference>